<evidence type="ECO:0000313" key="3">
    <source>
        <dbReference type="Proteomes" id="UP000006727"/>
    </source>
</evidence>
<protein>
    <submittedName>
        <fullName evidence="1 2">Uncharacterized protein</fullName>
    </submittedName>
</protein>
<evidence type="ECO:0000313" key="1">
    <source>
        <dbReference type="EMBL" id="PNR62439.1"/>
    </source>
</evidence>
<dbReference type="EMBL" id="ABEU02000001">
    <property type="protein sequence ID" value="PNR62439.1"/>
    <property type="molecule type" value="Genomic_DNA"/>
</dbReference>
<name>A0A2K1L8S4_PHYPA</name>
<organism evidence="1">
    <name type="scientific">Physcomitrium patens</name>
    <name type="common">Spreading-leaved earth moss</name>
    <name type="synonym">Physcomitrella patens</name>
    <dbReference type="NCBI Taxonomy" id="3218"/>
    <lineage>
        <taxon>Eukaryota</taxon>
        <taxon>Viridiplantae</taxon>
        <taxon>Streptophyta</taxon>
        <taxon>Embryophyta</taxon>
        <taxon>Bryophyta</taxon>
        <taxon>Bryophytina</taxon>
        <taxon>Bryopsida</taxon>
        <taxon>Funariidae</taxon>
        <taxon>Funariales</taxon>
        <taxon>Funariaceae</taxon>
        <taxon>Physcomitrium</taxon>
    </lineage>
</organism>
<evidence type="ECO:0000313" key="2">
    <source>
        <dbReference type="EnsemblPlants" id="PAC:32968234.CDS.1"/>
    </source>
</evidence>
<proteinExistence type="predicted"/>
<gene>
    <name evidence="1" type="ORF">PHYPA_000863</name>
</gene>
<dbReference type="EnsemblPlants" id="Pp3c1_19859V3.2">
    <property type="protein sequence ID" value="PAC:32968235.CDS.1"/>
    <property type="gene ID" value="Pp3c1_19859"/>
</dbReference>
<dbReference type="EnsemblPlants" id="Pp3c1_19859V3.1">
    <property type="protein sequence ID" value="PAC:32968234.CDS.1"/>
    <property type="gene ID" value="Pp3c1_19859"/>
</dbReference>
<dbReference type="Proteomes" id="UP000006727">
    <property type="component" value="Chromosome 1"/>
</dbReference>
<keyword evidence="3" id="KW-1185">Reference proteome</keyword>
<reference evidence="1 3" key="2">
    <citation type="journal article" date="2018" name="Plant J.">
        <title>The Physcomitrella patens chromosome-scale assembly reveals moss genome structure and evolution.</title>
        <authorList>
            <person name="Lang D."/>
            <person name="Ullrich K.K."/>
            <person name="Murat F."/>
            <person name="Fuchs J."/>
            <person name="Jenkins J."/>
            <person name="Haas F.B."/>
            <person name="Piednoel M."/>
            <person name="Gundlach H."/>
            <person name="Van Bel M."/>
            <person name="Meyberg R."/>
            <person name="Vives C."/>
            <person name="Morata J."/>
            <person name="Symeonidi A."/>
            <person name="Hiss M."/>
            <person name="Muchero W."/>
            <person name="Kamisugi Y."/>
            <person name="Saleh O."/>
            <person name="Blanc G."/>
            <person name="Decker E.L."/>
            <person name="van Gessel N."/>
            <person name="Grimwood J."/>
            <person name="Hayes R.D."/>
            <person name="Graham S.W."/>
            <person name="Gunter L.E."/>
            <person name="McDaniel S.F."/>
            <person name="Hoernstein S.N.W."/>
            <person name="Larsson A."/>
            <person name="Li F.W."/>
            <person name="Perroud P.F."/>
            <person name="Phillips J."/>
            <person name="Ranjan P."/>
            <person name="Rokshar D.S."/>
            <person name="Rothfels C.J."/>
            <person name="Schneider L."/>
            <person name="Shu S."/>
            <person name="Stevenson D.W."/>
            <person name="Thummler F."/>
            <person name="Tillich M."/>
            <person name="Villarreal Aguilar J.C."/>
            <person name="Widiez T."/>
            <person name="Wong G.K."/>
            <person name="Wymore A."/>
            <person name="Zhang Y."/>
            <person name="Zimmer A.D."/>
            <person name="Quatrano R.S."/>
            <person name="Mayer K.F.X."/>
            <person name="Goodstein D."/>
            <person name="Casacuberta J.M."/>
            <person name="Vandepoele K."/>
            <person name="Reski R."/>
            <person name="Cuming A.C."/>
            <person name="Tuskan G.A."/>
            <person name="Maumus F."/>
            <person name="Salse J."/>
            <person name="Schmutz J."/>
            <person name="Rensing S.A."/>
        </authorList>
    </citation>
    <scope>NUCLEOTIDE SEQUENCE [LARGE SCALE GENOMIC DNA]</scope>
    <source>
        <strain evidence="2 3">cv. Gransden 2004</strain>
    </source>
</reference>
<dbReference type="Gramene" id="Pp3c1_19859V3.2">
    <property type="protein sequence ID" value="PAC:32968235.CDS.1"/>
    <property type="gene ID" value="Pp3c1_19859"/>
</dbReference>
<reference evidence="2" key="3">
    <citation type="submission" date="2020-12" db="UniProtKB">
        <authorList>
            <consortium name="EnsemblPlants"/>
        </authorList>
    </citation>
    <scope>IDENTIFICATION</scope>
</reference>
<dbReference type="InParanoid" id="A0A2K1L8S4"/>
<dbReference type="Gramene" id="Pp3c1_19859V3.1">
    <property type="protein sequence ID" value="PAC:32968234.CDS.1"/>
    <property type="gene ID" value="Pp3c1_19859"/>
</dbReference>
<accession>A0A2K1L8S4</accession>
<dbReference type="AlphaFoldDB" id="A0A2K1L8S4"/>
<reference evidence="1 3" key="1">
    <citation type="journal article" date="2008" name="Science">
        <title>The Physcomitrella genome reveals evolutionary insights into the conquest of land by plants.</title>
        <authorList>
            <person name="Rensing S."/>
            <person name="Lang D."/>
            <person name="Zimmer A."/>
            <person name="Terry A."/>
            <person name="Salamov A."/>
            <person name="Shapiro H."/>
            <person name="Nishiyama T."/>
            <person name="Perroud P.-F."/>
            <person name="Lindquist E."/>
            <person name="Kamisugi Y."/>
            <person name="Tanahashi T."/>
            <person name="Sakakibara K."/>
            <person name="Fujita T."/>
            <person name="Oishi K."/>
            <person name="Shin-I T."/>
            <person name="Kuroki Y."/>
            <person name="Toyoda A."/>
            <person name="Suzuki Y."/>
            <person name="Hashimoto A."/>
            <person name="Yamaguchi K."/>
            <person name="Sugano A."/>
            <person name="Kohara Y."/>
            <person name="Fujiyama A."/>
            <person name="Anterola A."/>
            <person name="Aoki S."/>
            <person name="Ashton N."/>
            <person name="Barbazuk W.B."/>
            <person name="Barker E."/>
            <person name="Bennetzen J."/>
            <person name="Bezanilla M."/>
            <person name="Blankenship R."/>
            <person name="Cho S.H."/>
            <person name="Dutcher S."/>
            <person name="Estelle M."/>
            <person name="Fawcett J.A."/>
            <person name="Gundlach H."/>
            <person name="Hanada K."/>
            <person name="Heyl A."/>
            <person name="Hicks K.A."/>
            <person name="Hugh J."/>
            <person name="Lohr M."/>
            <person name="Mayer K."/>
            <person name="Melkozernov A."/>
            <person name="Murata T."/>
            <person name="Nelson D."/>
            <person name="Pils B."/>
            <person name="Prigge M."/>
            <person name="Reiss B."/>
            <person name="Renner T."/>
            <person name="Rombauts S."/>
            <person name="Rushton P."/>
            <person name="Sanderfoot A."/>
            <person name="Schween G."/>
            <person name="Shiu S.-H."/>
            <person name="Stueber K."/>
            <person name="Theodoulou F.L."/>
            <person name="Tu H."/>
            <person name="Van de Peer Y."/>
            <person name="Verrier P.J."/>
            <person name="Waters E."/>
            <person name="Wood A."/>
            <person name="Yang L."/>
            <person name="Cove D."/>
            <person name="Cuming A."/>
            <person name="Hasebe M."/>
            <person name="Lucas S."/>
            <person name="Mishler D.B."/>
            <person name="Reski R."/>
            <person name="Grigoriev I."/>
            <person name="Quatrano R.S."/>
            <person name="Boore J.L."/>
        </authorList>
    </citation>
    <scope>NUCLEOTIDE SEQUENCE [LARGE SCALE GENOMIC DNA]</scope>
    <source>
        <strain evidence="2 3">cv. Gransden 2004</strain>
    </source>
</reference>
<sequence>MLQITFYSLQDHTSDLEDGKRKIYALVQGPVMAEEPSAEESQSWRWTRKQVGELPLPLPTPFGLFLARGQMLRPKSGERWLCFWLPRTYRYWGILACFYSKSGLNRIRILGFSASRHIVWSGVQRQSS</sequence>